<dbReference type="PANTHER" id="PTHR46575:SF1">
    <property type="entry name" value="AMYLOID PROTEIN-BINDING PROTEIN 2"/>
    <property type="match status" value="1"/>
</dbReference>
<accession>A0A0R3U0K0</accession>
<dbReference type="STRING" id="102285.A0A0R3U0K0"/>
<dbReference type="GO" id="GO:0043161">
    <property type="term" value="P:proteasome-mediated ubiquitin-dependent protein catabolic process"/>
    <property type="evidence" value="ECO:0007669"/>
    <property type="project" value="TreeGrafter"/>
</dbReference>
<dbReference type="GO" id="GO:1990756">
    <property type="term" value="F:ubiquitin-like ligase-substrate adaptor activity"/>
    <property type="evidence" value="ECO:0007669"/>
    <property type="project" value="TreeGrafter"/>
</dbReference>
<dbReference type="GO" id="GO:0031462">
    <property type="term" value="C:Cul2-RING ubiquitin ligase complex"/>
    <property type="evidence" value="ECO:0007669"/>
    <property type="project" value="TreeGrafter"/>
</dbReference>
<dbReference type="InterPro" id="IPR011990">
    <property type="entry name" value="TPR-like_helical_dom_sf"/>
</dbReference>
<sequence length="438" mass="49615">LSSLAPDTFPVGNVSHHSADSDERTDGICTAFAFAELGSFYYAICNYQLACRLANLALRRISTKSSSPRVVIQVLRLVCRICVIQRKFVLGMKIIQLVAQFTRETLGSHNILYANLLLDHACLFLNTDNTSRALELYRVGLSIMLDCLPGLSMTTALALEDIAYAFYVHEYNTGNFDLARLFAEKAVGTIKHLGDQCCMQYGSAIRVKALILEEIALSEPHPQRRESRLLIAKDMHLLSLHICEETFGVWNVQTAKHIGNLGRVFQALKRSTLAEKMHLKAISIKERFLGPNDYEVGLSVGHLACLYNYHMREYKKAEALYLRSAQISLDAFGPGYSGLEYDYKGLQSVYRKMKNMEKMREYIRIFDEWKEYRQHHEHIFSSTVVEDAMEGYLEPSSSFVTHLDTIWREFRSIFGTLLGGNGVEDTSQEKEGEGSGSR</sequence>
<dbReference type="Gene3D" id="1.25.40.10">
    <property type="entry name" value="Tetratricopeptide repeat domain"/>
    <property type="match status" value="1"/>
</dbReference>
<dbReference type="AlphaFoldDB" id="A0A0R3U0K0"/>
<dbReference type="SUPFAM" id="SSF48452">
    <property type="entry name" value="TPR-like"/>
    <property type="match status" value="1"/>
</dbReference>
<proteinExistence type="predicted"/>
<name>A0A0R3U0K0_RODNA</name>
<reference evidence="1" key="1">
    <citation type="submission" date="2017-02" db="UniProtKB">
        <authorList>
            <consortium name="WormBaseParasite"/>
        </authorList>
    </citation>
    <scope>IDENTIFICATION</scope>
</reference>
<protein>
    <submittedName>
        <fullName evidence="1">Amyloid protein-binding protein 2</fullName>
    </submittedName>
</protein>
<dbReference type="WBParaSite" id="HNAJ_0001364901-mRNA-1">
    <property type="protein sequence ID" value="HNAJ_0001364901-mRNA-1"/>
    <property type="gene ID" value="HNAJ_0001364901"/>
</dbReference>
<dbReference type="GO" id="GO:0006886">
    <property type="term" value="P:intracellular protein transport"/>
    <property type="evidence" value="ECO:0007669"/>
    <property type="project" value="InterPro"/>
</dbReference>
<dbReference type="Pfam" id="PF13424">
    <property type="entry name" value="TPR_12"/>
    <property type="match status" value="1"/>
</dbReference>
<dbReference type="InterPro" id="IPR042476">
    <property type="entry name" value="APPBP2"/>
</dbReference>
<dbReference type="PANTHER" id="PTHR46575">
    <property type="entry name" value="AMYLOID PROTEIN-BINDING PROTEIN 2"/>
    <property type="match status" value="1"/>
</dbReference>
<evidence type="ECO:0000313" key="1">
    <source>
        <dbReference type="WBParaSite" id="HNAJ_0001364901-mRNA-1"/>
    </source>
</evidence>
<organism evidence="1">
    <name type="scientific">Rodentolepis nana</name>
    <name type="common">Dwarf tapeworm</name>
    <name type="synonym">Hymenolepis nana</name>
    <dbReference type="NCBI Taxonomy" id="102285"/>
    <lineage>
        <taxon>Eukaryota</taxon>
        <taxon>Metazoa</taxon>
        <taxon>Spiralia</taxon>
        <taxon>Lophotrochozoa</taxon>
        <taxon>Platyhelminthes</taxon>
        <taxon>Cestoda</taxon>
        <taxon>Eucestoda</taxon>
        <taxon>Cyclophyllidea</taxon>
        <taxon>Hymenolepididae</taxon>
        <taxon>Rodentolepis</taxon>
    </lineage>
</organism>